<reference evidence="2" key="1">
    <citation type="journal article" date="2015" name="Nat. Genet.">
        <title>The genome and transcriptome of the zoonotic hookworm Ancylostoma ceylanicum identify infection-specific gene families.</title>
        <authorList>
            <person name="Schwarz E.M."/>
            <person name="Hu Y."/>
            <person name="Antoshechkin I."/>
            <person name="Miller M.M."/>
            <person name="Sternberg P.W."/>
            <person name="Aroian R.V."/>
        </authorList>
    </citation>
    <scope>NUCLEOTIDE SEQUENCE</scope>
    <source>
        <strain evidence="2">HY135</strain>
    </source>
</reference>
<gene>
    <name evidence="1" type="primary">Acey_s0536.g3106</name>
    <name evidence="1" type="ORF">Y032_0536g3106</name>
</gene>
<protein>
    <submittedName>
        <fullName evidence="1">Uncharacterized protein</fullName>
    </submittedName>
</protein>
<comment type="caution">
    <text evidence="1">The sequence shown here is derived from an EMBL/GenBank/DDBJ whole genome shotgun (WGS) entry which is preliminary data.</text>
</comment>
<dbReference type="EMBL" id="JARK01000136">
    <property type="protein sequence ID" value="EYC42304.1"/>
    <property type="molecule type" value="Genomic_DNA"/>
</dbReference>
<evidence type="ECO:0000313" key="2">
    <source>
        <dbReference type="Proteomes" id="UP000024635"/>
    </source>
</evidence>
<organism evidence="1 2">
    <name type="scientific">Ancylostoma ceylanicum</name>
    <dbReference type="NCBI Taxonomy" id="53326"/>
    <lineage>
        <taxon>Eukaryota</taxon>
        <taxon>Metazoa</taxon>
        <taxon>Ecdysozoa</taxon>
        <taxon>Nematoda</taxon>
        <taxon>Chromadorea</taxon>
        <taxon>Rhabditida</taxon>
        <taxon>Rhabditina</taxon>
        <taxon>Rhabditomorpha</taxon>
        <taxon>Strongyloidea</taxon>
        <taxon>Ancylostomatidae</taxon>
        <taxon>Ancylostomatinae</taxon>
        <taxon>Ancylostoma</taxon>
    </lineage>
</organism>
<accession>A0A016WR54</accession>
<proteinExistence type="predicted"/>
<keyword evidence="2" id="KW-1185">Reference proteome</keyword>
<dbReference type="Proteomes" id="UP000024635">
    <property type="component" value="Unassembled WGS sequence"/>
</dbReference>
<sequence>MFGASAPSALSIVEYRAGIHKTITTQTKDVPDDYVTVLDVALDSWLGHLDHTSVNPSPERAREQVAE</sequence>
<name>A0A016WR54_9BILA</name>
<dbReference type="AlphaFoldDB" id="A0A016WR54"/>
<evidence type="ECO:0000313" key="1">
    <source>
        <dbReference type="EMBL" id="EYC42304.1"/>
    </source>
</evidence>